<reference evidence="1" key="1">
    <citation type="submission" date="2022-03" db="EMBL/GenBank/DDBJ databases">
        <authorList>
            <person name="Alioto T."/>
            <person name="Alioto T."/>
            <person name="Gomez Garrido J."/>
        </authorList>
    </citation>
    <scope>NUCLEOTIDE SEQUENCE</scope>
</reference>
<dbReference type="PANTHER" id="PTHR31254">
    <property type="entry name" value="HYPOTHETICAL PROTEIN LOC690617"/>
    <property type="match status" value="1"/>
</dbReference>
<accession>A0AAD1S489</accession>
<dbReference type="Proteomes" id="UP001295444">
    <property type="component" value="Chromosome 05"/>
</dbReference>
<dbReference type="InterPro" id="IPR029203">
    <property type="entry name" value="TKTI1"/>
</dbReference>
<sequence>MEHPKVIQYIPRRTLESEFPSTNNSGNLSFLHGYSCPTLHQAVRTHSGPMGVDVKTQLLYTGKNRETYEKWKQGHSQREREALPHASSQHLRETVWYDPCLTAQYLQSSPRWGTFQWRDRPIPGKEFGM</sequence>
<dbReference type="EMBL" id="OW240916">
    <property type="protein sequence ID" value="CAH2292303.1"/>
    <property type="molecule type" value="Genomic_DNA"/>
</dbReference>
<keyword evidence="2" id="KW-1185">Reference proteome</keyword>
<protein>
    <submittedName>
        <fullName evidence="1">Uncharacterized protein</fullName>
    </submittedName>
</protein>
<proteinExistence type="predicted"/>
<evidence type="ECO:0000313" key="2">
    <source>
        <dbReference type="Proteomes" id="UP001295444"/>
    </source>
</evidence>
<dbReference type="AlphaFoldDB" id="A0AAD1S489"/>
<name>A0AAD1S489_PELCU</name>
<dbReference type="Pfam" id="PF15041">
    <property type="entry name" value="TKTI1"/>
    <property type="match status" value="1"/>
</dbReference>
<evidence type="ECO:0000313" key="1">
    <source>
        <dbReference type="EMBL" id="CAH2292303.1"/>
    </source>
</evidence>
<dbReference type="PANTHER" id="PTHR31254:SF1">
    <property type="entry name" value="TEKTIN BUNDLE-INTERACTING PROTEIN 1"/>
    <property type="match status" value="1"/>
</dbReference>
<gene>
    <name evidence="1" type="ORF">PECUL_23A005716</name>
</gene>
<organism evidence="1 2">
    <name type="scientific">Pelobates cultripes</name>
    <name type="common">Western spadefoot toad</name>
    <dbReference type="NCBI Taxonomy" id="61616"/>
    <lineage>
        <taxon>Eukaryota</taxon>
        <taxon>Metazoa</taxon>
        <taxon>Chordata</taxon>
        <taxon>Craniata</taxon>
        <taxon>Vertebrata</taxon>
        <taxon>Euteleostomi</taxon>
        <taxon>Amphibia</taxon>
        <taxon>Batrachia</taxon>
        <taxon>Anura</taxon>
        <taxon>Pelobatoidea</taxon>
        <taxon>Pelobatidae</taxon>
        <taxon>Pelobates</taxon>
    </lineage>
</organism>